<evidence type="ECO:0000256" key="1">
    <source>
        <dbReference type="SAM" id="MobiDB-lite"/>
    </source>
</evidence>
<dbReference type="PANTHER" id="PTHR38402:SF1">
    <property type="entry name" value="MITOCHONDRIAL OUTER MEMBRANE PROTEIN OM14"/>
    <property type="match status" value="1"/>
</dbReference>
<evidence type="ECO:0000313" key="4">
    <source>
        <dbReference type="Proteomes" id="UP001316803"/>
    </source>
</evidence>
<name>A0AAN8ETL5_9EURO</name>
<accession>A0AAN8ETL5</accession>
<dbReference type="InterPro" id="IPR039454">
    <property type="entry name" value="OM14"/>
</dbReference>
<keyword evidence="2" id="KW-1133">Transmembrane helix</keyword>
<dbReference type="PANTHER" id="PTHR38402">
    <property type="entry name" value="MITOCHONDRIAL OUTER MEMBRANE PROTEIN OM14"/>
    <property type="match status" value="1"/>
</dbReference>
<proteinExistence type="predicted"/>
<feature type="transmembrane region" description="Helical" evidence="2">
    <location>
        <begin position="152"/>
        <end position="170"/>
    </location>
</feature>
<evidence type="ECO:0008006" key="5">
    <source>
        <dbReference type="Google" id="ProtNLM"/>
    </source>
</evidence>
<feature type="compositionally biased region" description="Basic and acidic residues" evidence="1">
    <location>
        <begin position="52"/>
        <end position="110"/>
    </location>
</feature>
<dbReference type="GO" id="GO:1990593">
    <property type="term" value="F:nascent polypeptide-associated complex binding"/>
    <property type="evidence" value="ECO:0007669"/>
    <property type="project" value="InterPro"/>
</dbReference>
<dbReference type="EMBL" id="JAKLMC020000001">
    <property type="protein sequence ID" value="KAK5958643.1"/>
    <property type="molecule type" value="Genomic_DNA"/>
</dbReference>
<evidence type="ECO:0000256" key="2">
    <source>
        <dbReference type="SAM" id="Phobius"/>
    </source>
</evidence>
<keyword evidence="4" id="KW-1185">Reference proteome</keyword>
<gene>
    <name evidence="3" type="ORF">OHC33_000486</name>
</gene>
<comment type="caution">
    <text evidence="3">The sequence shown here is derived from an EMBL/GenBank/DDBJ whole genome shotgun (WGS) entry which is preliminary data.</text>
</comment>
<sequence length="182" mass="19823">MSYAAVAASGPQQSDEEKYVQRAAPVPHLEEHESQASSLVDVDSPHVNSVKSDYEDQAVKTETQAERIAQEAEHKAQVNAKRAEDKAEDLKKKASAKGKEAKSEVKKEAKKFDQNKDNPVFIGNYILWGITAAAVGYGAYQRHSEGKLDVETVGTVALGLGALGAADYFASKWLVENKYPTK</sequence>
<keyword evidence="2" id="KW-0472">Membrane</keyword>
<dbReference type="Proteomes" id="UP001316803">
    <property type="component" value="Unassembled WGS sequence"/>
</dbReference>
<keyword evidence="2" id="KW-0812">Transmembrane</keyword>
<reference evidence="3 4" key="1">
    <citation type="submission" date="2022-12" db="EMBL/GenBank/DDBJ databases">
        <title>Genomic features and morphological characterization of a novel Knufia sp. strain isolated from spacecraft assembly facility.</title>
        <authorList>
            <person name="Teixeira M."/>
            <person name="Chander A.M."/>
            <person name="Stajich J.E."/>
            <person name="Venkateswaran K."/>
        </authorList>
    </citation>
    <scope>NUCLEOTIDE SEQUENCE [LARGE SCALE GENOMIC DNA]</scope>
    <source>
        <strain evidence="3 4">FJI-L2-BK-P2</strain>
    </source>
</reference>
<dbReference type="GO" id="GO:0005741">
    <property type="term" value="C:mitochondrial outer membrane"/>
    <property type="evidence" value="ECO:0007669"/>
    <property type="project" value="InterPro"/>
</dbReference>
<feature type="transmembrane region" description="Helical" evidence="2">
    <location>
        <begin position="120"/>
        <end position="140"/>
    </location>
</feature>
<dbReference type="AlphaFoldDB" id="A0AAN8ETL5"/>
<evidence type="ECO:0000313" key="3">
    <source>
        <dbReference type="EMBL" id="KAK5958643.1"/>
    </source>
</evidence>
<dbReference type="GO" id="GO:0006626">
    <property type="term" value="P:protein targeting to mitochondrion"/>
    <property type="evidence" value="ECO:0007669"/>
    <property type="project" value="TreeGrafter"/>
</dbReference>
<protein>
    <recommendedName>
        <fullName evidence="5">Mitochondrial outer membrane protein OM14 C-terminal domain-containing protein</fullName>
    </recommendedName>
</protein>
<organism evidence="3 4">
    <name type="scientific">Knufia fluminis</name>
    <dbReference type="NCBI Taxonomy" id="191047"/>
    <lineage>
        <taxon>Eukaryota</taxon>
        <taxon>Fungi</taxon>
        <taxon>Dikarya</taxon>
        <taxon>Ascomycota</taxon>
        <taxon>Pezizomycotina</taxon>
        <taxon>Eurotiomycetes</taxon>
        <taxon>Chaetothyriomycetidae</taxon>
        <taxon>Chaetothyriales</taxon>
        <taxon>Trichomeriaceae</taxon>
        <taxon>Knufia</taxon>
    </lineage>
</organism>
<feature type="region of interest" description="Disordered" evidence="1">
    <location>
        <begin position="1"/>
        <end position="110"/>
    </location>
</feature>